<accession>A0A7K1TAW7</accession>
<proteinExistence type="predicted"/>
<dbReference type="Pfam" id="PF18962">
    <property type="entry name" value="Por_Secre_tail"/>
    <property type="match status" value="1"/>
</dbReference>
<feature type="domain" description="Secretion system C-terminal sorting" evidence="1">
    <location>
        <begin position="561"/>
        <end position="633"/>
    </location>
</feature>
<dbReference type="EMBL" id="WQKZ01000001">
    <property type="protein sequence ID" value="MVN75538.1"/>
    <property type="molecule type" value="Genomic_DNA"/>
</dbReference>
<dbReference type="Pfam" id="PF06739">
    <property type="entry name" value="SBBP"/>
    <property type="match status" value="1"/>
</dbReference>
<evidence type="ECO:0000313" key="2">
    <source>
        <dbReference type="EMBL" id="MVN75538.1"/>
    </source>
</evidence>
<gene>
    <name evidence="2" type="ORF">GO988_04290</name>
</gene>
<name>A0A7K1TAW7_9BACT</name>
<dbReference type="InterPro" id="IPR052918">
    <property type="entry name" value="Motility_Chemotaxis_Reg"/>
</dbReference>
<evidence type="ECO:0000259" key="1">
    <source>
        <dbReference type="Pfam" id="PF18962"/>
    </source>
</evidence>
<dbReference type="Proteomes" id="UP000441336">
    <property type="component" value="Unassembled WGS sequence"/>
</dbReference>
<dbReference type="InterPro" id="IPR010620">
    <property type="entry name" value="SBBP_repeat"/>
</dbReference>
<dbReference type="AlphaFoldDB" id="A0A7K1TAW7"/>
<reference evidence="2 3" key="1">
    <citation type="submission" date="2019-12" db="EMBL/GenBank/DDBJ databases">
        <title>Hymenobacter sp. HMF4947 Genome sequencing and assembly.</title>
        <authorList>
            <person name="Kang H."/>
            <person name="Cha I."/>
            <person name="Kim H."/>
            <person name="Joh K."/>
        </authorList>
    </citation>
    <scope>NUCLEOTIDE SEQUENCE [LARGE SCALE GENOMIC DNA]</scope>
    <source>
        <strain evidence="2 3">HMF4947</strain>
    </source>
</reference>
<keyword evidence="3" id="KW-1185">Reference proteome</keyword>
<dbReference type="InterPro" id="IPR026444">
    <property type="entry name" value="Secre_tail"/>
</dbReference>
<comment type="caution">
    <text evidence="2">The sequence shown here is derived from an EMBL/GenBank/DDBJ whole genome shotgun (WGS) entry which is preliminary data.</text>
</comment>
<organism evidence="2 3">
    <name type="scientific">Hymenobacter ginkgonis</name>
    <dbReference type="NCBI Taxonomy" id="2682976"/>
    <lineage>
        <taxon>Bacteria</taxon>
        <taxon>Pseudomonadati</taxon>
        <taxon>Bacteroidota</taxon>
        <taxon>Cytophagia</taxon>
        <taxon>Cytophagales</taxon>
        <taxon>Hymenobacteraceae</taxon>
        <taxon>Hymenobacter</taxon>
    </lineage>
</organism>
<protein>
    <submittedName>
        <fullName evidence="2">T9SS type A sorting domain-containing protein</fullName>
    </submittedName>
</protein>
<evidence type="ECO:0000313" key="3">
    <source>
        <dbReference type="Proteomes" id="UP000441336"/>
    </source>
</evidence>
<dbReference type="PANTHER" id="PTHR35580">
    <property type="entry name" value="CELL SURFACE GLYCOPROTEIN (S-LAYER PROTEIN)-LIKE PROTEIN"/>
    <property type="match status" value="1"/>
</dbReference>
<dbReference type="SUPFAM" id="SSF101898">
    <property type="entry name" value="NHL repeat"/>
    <property type="match status" value="1"/>
</dbReference>
<sequence>MIAHVTSSSFLRSCKDYRAPSALKWVSVLLLNLLLAGPVARAQTPSWEWAQALTGPGATSVFGGKTAVDAAHNVYVMGQFTGTLTLGTTTLTSMGDYDVFVARLSATGQWQWAQRVGSPSADTGEGIAVDAAGNVLISGSWATSPFVAKFTSAGVPQWVTQVAGKGYAYRVALAADGTAYAAGTVLGTASFGATSVTSVGYAGAFVARLDASGQWQWVRAVGGSGASSILGLAVDNQDRLLVGGNFETQAVFGSQTLTTATGVRAAFVAQLTSQGQWQWVRQSEGNGYAEAQGLTVDSQANVWITGPFFGGNVAFGPTELTHVGTGANAYVAKLDSDGQWQWARAATGAGGGDVGWAVATDPNGNGYVTGVFNSSSLALEGLPALAHSSQPAEDLFVSQLDANGTWQWALAAGDGTTGTVGYGIAVDAQRNLTVLGHFRGAALDLGGLRVSAGNAGTGSVGYVARLAASAWTNLPTLRAHPQADGSTLLTSSAPSGNQFYRNQQPLAGATGTSYRVASGASGAYTVQTTAAGFRPTASAPVQVGAVVTKAVEPHATAGWSVYPNPGAGGQVTVQLAGQQSSGQIQLLNVMGQLLYTCPLRTRPDGRQTLELGKFGAGSYLLRLVTGQQTSTQRVHWQ</sequence>
<dbReference type="NCBIfam" id="TIGR04183">
    <property type="entry name" value="Por_Secre_tail"/>
    <property type="match status" value="1"/>
</dbReference>
<dbReference type="PANTHER" id="PTHR35580:SF1">
    <property type="entry name" value="PHYTASE-LIKE DOMAIN-CONTAINING PROTEIN"/>
    <property type="match status" value="1"/>
</dbReference>